<evidence type="ECO:0000313" key="2">
    <source>
        <dbReference type="Proteomes" id="UP000001137"/>
    </source>
</evidence>
<dbReference type="EMBL" id="CP000852">
    <property type="protein sequence ID" value="ABW01185.1"/>
    <property type="molecule type" value="Genomic_DNA"/>
</dbReference>
<dbReference type="eggNOG" id="arCOG05690">
    <property type="taxonomic scope" value="Archaea"/>
</dbReference>
<dbReference type="Proteomes" id="UP000001137">
    <property type="component" value="Chromosome"/>
</dbReference>
<dbReference type="AlphaFoldDB" id="A8MB95"/>
<organism evidence="1 2">
    <name type="scientific">Caldivirga maquilingensis (strain ATCC 700844 / DSM 13496 / JCM 10307 / IC-167)</name>
    <dbReference type="NCBI Taxonomy" id="397948"/>
    <lineage>
        <taxon>Archaea</taxon>
        <taxon>Thermoproteota</taxon>
        <taxon>Thermoprotei</taxon>
        <taxon>Thermoproteales</taxon>
        <taxon>Thermoproteaceae</taxon>
        <taxon>Caldivirga</taxon>
    </lineage>
</organism>
<evidence type="ECO:0000313" key="1">
    <source>
        <dbReference type="EMBL" id="ABW01185.1"/>
    </source>
</evidence>
<accession>A8MB95</accession>
<keyword evidence="2" id="KW-1185">Reference proteome</keyword>
<dbReference type="KEGG" id="cma:Cmaq_0339"/>
<reference evidence="1 2" key="1">
    <citation type="submission" date="2007-10" db="EMBL/GenBank/DDBJ databases">
        <title>Complete sequence of Caldivirga maquilingensis IC-167.</title>
        <authorList>
            <consortium name="US DOE Joint Genome Institute"/>
            <person name="Copeland A."/>
            <person name="Lucas S."/>
            <person name="Lapidus A."/>
            <person name="Barry K."/>
            <person name="Glavina del Rio T."/>
            <person name="Dalin E."/>
            <person name="Tice H."/>
            <person name="Pitluck S."/>
            <person name="Saunders E."/>
            <person name="Brettin T."/>
            <person name="Bruce D."/>
            <person name="Detter J.C."/>
            <person name="Han C."/>
            <person name="Schmutz J."/>
            <person name="Larimer F."/>
            <person name="Land M."/>
            <person name="Hauser L."/>
            <person name="Kyrpides N."/>
            <person name="Ivanova N."/>
            <person name="Biddle J.F."/>
            <person name="Zhang Z."/>
            <person name="Fitz-Gibbon S.T."/>
            <person name="Lowe T.M."/>
            <person name="Saltikov C."/>
            <person name="House C.H."/>
            <person name="Richardson P."/>
        </authorList>
    </citation>
    <scope>NUCLEOTIDE SEQUENCE [LARGE SCALE GENOMIC DNA]</scope>
    <source>
        <strain evidence="2">ATCC 700844 / DSM 13496 / JCM 10307 / IC-167</strain>
    </source>
</reference>
<dbReference type="HOGENOM" id="CLU_759920_0_0_2"/>
<name>A8MB95_CALMQ</name>
<gene>
    <name evidence="1" type="ordered locus">Cmaq_0339</name>
</gene>
<protein>
    <submittedName>
        <fullName evidence="1">Uncharacterized protein</fullName>
    </submittedName>
</protein>
<proteinExistence type="predicted"/>
<sequence length="364" mass="41785">MMEELELLEAKYQGTVARSREALELDFSIRYGDRMSHMLNEALKVYSLDLDSKVKVRRTIVDEMEYRVEGLIKARLSSLNLSLNPILITWYYIGNGERIDRLRVLLSLAGYEVSINDYVKGGFLMRIDKSTVVIPEYLAGYLSKEDPPQQLDSSSIVYGNIDNPIYMVTLETIARNLKPIEGFIRAFYGQGIRDTLTSGLLNQVARLHGDEVLVNPLMDLRSLRLGLARAKNTRARVIKHSLSMYGKYIFDKEIYCGVNYMFTYSSRSLVVYLCPWTPHYKSIISKHYGVRSLIVLGVRFRESMIDFLNSEKGERPDLSKVMFITFDQAMGEIHAIYQGGSVSLMDDVLDLLYESNYRITEVTY</sequence>